<sequence>MKKIYSYIGGMLLTTAMAFSITACSPDDFTSPNEAGIPVASTYENTIQIDVDQETNWVTFTFNAQPGITPVWIFDGKTYSSSFSMKKYYRKAGDYSVDVKIANANGVSDGSISKTFRINKTIMNGFGGFVYESDFNMWTKATIAAPTFYYAPGWSAIADPAYTLENGTYTVKLSEATDDTWQAQMAMATNISTEATKNYDFSVILTASVAHSNVTVKLVDSTDDGNFYFEQKGIKLEANEPLCFWKSNMPGIDIANLKLVFDFGRNAAGTDMTIESIVLKDHANDDGTEVPVIDETPEPTWVAVDSKDNLWNGMTYVNKFFYANSDWSPKPNPALVIDGRSYSLSFPEATAEAWQNQFSFETDLTADTETAYDFHVILNSTADLKNVTVKLVQTNEIGEDGKEIKHDGNFFFDKKVDLVADSEKAVWAASVKAPEAMHAISLVFDFGGNPANTDVTIKDIILQKHKD</sequence>
<accession>A0A3E4IMF4</accession>
<dbReference type="Gene3D" id="2.60.120.260">
    <property type="entry name" value="Galactose-binding domain-like"/>
    <property type="match status" value="2"/>
</dbReference>
<name>A0A3E4IMF4_9BACE</name>
<dbReference type="InterPro" id="IPR008979">
    <property type="entry name" value="Galactose-bd-like_sf"/>
</dbReference>
<dbReference type="OrthoDB" id="5381604at2"/>
<protein>
    <recommendedName>
        <fullName evidence="6">PKD domain-containing protein</fullName>
    </recommendedName>
</protein>
<evidence type="ECO:0000313" key="2">
    <source>
        <dbReference type="EMBL" id="RHL89494.1"/>
    </source>
</evidence>
<evidence type="ECO:0008006" key="6">
    <source>
        <dbReference type="Google" id="ProtNLM"/>
    </source>
</evidence>
<comment type="caution">
    <text evidence="2">The sequence shown here is derived from an EMBL/GenBank/DDBJ whole genome shotgun (WGS) entry which is preliminary data.</text>
</comment>
<dbReference type="PROSITE" id="PS51257">
    <property type="entry name" value="PROKAR_LIPOPROTEIN"/>
    <property type="match status" value="1"/>
</dbReference>
<organism evidence="2 4">
    <name type="scientific">Bacteroides intestinalis</name>
    <dbReference type="NCBI Taxonomy" id="329854"/>
    <lineage>
        <taxon>Bacteria</taxon>
        <taxon>Pseudomonadati</taxon>
        <taxon>Bacteroidota</taxon>
        <taxon>Bacteroidia</taxon>
        <taxon>Bacteroidales</taxon>
        <taxon>Bacteroidaceae</taxon>
        <taxon>Bacteroides</taxon>
    </lineage>
</organism>
<feature type="signal peptide" evidence="1">
    <location>
        <begin position="1"/>
        <end position="18"/>
    </location>
</feature>
<dbReference type="EMBL" id="QRPE01000024">
    <property type="protein sequence ID" value="RHL89494.1"/>
    <property type="molecule type" value="Genomic_DNA"/>
</dbReference>
<feature type="chain" id="PRO_5044592853" description="PKD domain-containing protein" evidence="1">
    <location>
        <begin position="19"/>
        <end position="467"/>
    </location>
</feature>
<evidence type="ECO:0000313" key="3">
    <source>
        <dbReference type="EMBL" id="RYT80810.1"/>
    </source>
</evidence>
<evidence type="ECO:0000313" key="4">
    <source>
        <dbReference type="Proteomes" id="UP000285013"/>
    </source>
</evidence>
<proteinExistence type="predicted"/>
<dbReference type="Proteomes" id="UP000291191">
    <property type="component" value="Unassembled WGS sequence"/>
</dbReference>
<evidence type="ECO:0000256" key="1">
    <source>
        <dbReference type="SAM" id="SignalP"/>
    </source>
</evidence>
<dbReference type="InterPro" id="IPR035986">
    <property type="entry name" value="PKD_dom_sf"/>
</dbReference>
<keyword evidence="1" id="KW-0732">Signal</keyword>
<dbReference type="RefSeq" id="WP_007666310.1">
    <property type="nucleotide sequence ID" value="NZ_DAWCKB010000107.1"/>
</dbReference>
<reference evidence="2 4" key="1">
    <citation type="submission" date="2018-08" db="EMBL/GenBank/DDBJ databases">
        <title>A genome reference for cultivated species of the human gut microbiota.</title>
        <authorList>
            <person name="Zou Y."/>
            <person name="Xue W."/>
            <person name="Luo G."/>
        </authorList>
    </citation>
    <scope>NUCLEOTIDE SEQUENCE [LARGE SCALE GENOMIC DNA]</scope>
    <source>
        <strain evidence="2 4">AF36-16BH</strain>
    </source>
</reference>
<reference evidence="3 5" key="2">
    <citation type="journal article" date="2019" name="Science, e1252229">
        <title>Invertible promoters mediate bacterial phase variation, antibiotic resistance, and host adaptation in the gut.</title>
        <authorList>
            <person name="Jiang X."/>
            <person name="Hall A.B."/>
            <person name="Arthur T.D."/>
            <person name="Plichta D.R."/>
            <person name="Covington C.T."/>
            <person name="Poyet M."/>
            <person name="Crothers J."/>
            <person name="Moses P.L."/>
            <person name="Tolonen A.C."/>
            <person name="Vlamakis H."/>
            <person name="Alm E.J."/>
            <person name="Xavier R.J."/>
        </authorList>
    </citation>
    <scope>NUCLEOTIDE SEQUENCE [LARGE SCALE GENOMIC DNA]</scope>
    <source>
        <strain evidence="5">bf_0095</strain>
        <strain evidence="3">Bf_0095</strain>
    </source>
</reference>
<evidence type="ECO:0000313" key="5">
    <source>
        <dbReference type="Proteomes" id="UP000291191"/>
    </source>
</evidence>
<dbReference type="GeneID" id="26161399"/>
<dbReference type="SUPFAM" id="SSF49299">
    <property type="entry name" value="PKD domain"/>
    <property type="match status" value="1"/>
</dbReference>
<keyword evidence="5" id="KW-1185">Reference proteome</keyword>
<dbReference type="Proteomes" id="UP000285013">
    <property type="component" value="Unassembled WGS sequence"/>
</dbReference>
<dbReference type="EMBL" id="RCXO01000009">
    <property type="protein sequence ID" value="RYT80810.1"/>
    <property type="molecule type" value="Genomic_DNA"/>
</dbReference>
<gene>
    <name evidence="2" type="ORF">DWZ95_17445</name>
    <name evidence="3" type="ORF">EAJ06_08905</name>
</gene>
<dbReference type="AlphaFoldDB" id="A0A3E4IMF4"/>
<dbReference type="SUPFAM" id="SSF49785">
    <property type="entry name" value="Galactose-binding domain-like"/>
    <property type="match status" value="1"/>
</dbReference>